<feature type="domain" description="HIT-type" evidence="6">
    <location>
        <begin position="70"/>
        <end position="105"/>
    </location>
</feature>
<dbReference type="InterPro" id="IPR013087">
    <property type="entry name" value="Znf_C2H2_type"/>
</dbReference>
<name>A0ABR4EHU8_9PEZI</name>
<organism evidence="7 8">
    <name type="scientific">Diaporthe vaccinii</name>
    <dbReference type="NCBI Taxonomy" id="105482"/>
    <lineage>
        <taxon>Eukaryota</taxon>
        <taxon>Fungi</taxon>
        <taxon>Dikarya</taxon>
        <taxon>Ascomycota</taxon>
        <taxon>Pezizomycotina</taxon>
        <taxon>Sordariomycetes</taxon>
        <taxon>Sordariomycetidae</taxon>
        <taxon>Diaporthales</taxon>
        <taxon>Diaporthaceae</taxon>
        <taxon>Diaporthe</taxon>
        <taxon>Diaporthe eres species complex</taxon>
    </lineage>
</organism>
<evidence type="ECO:0000256" key="4">
    <source>
        <dbReference type="PROSITE-ProRule" id="PRU00453"/>
    </source>
</evidence>
<dbReference type="CDD" id="cd23024">
    <property type="entry name" value="zf-HIT_ZNHIT2-3"/>
    <property type="match status" value="1"/>
</dbReference>
<dbReference type="SUPFAM" id="SSF144232">
    <property type="entry name" value="HIT/MYND zinc finger-like"/>
    <property type="match status" value="1"/>
</dbReference>
<evidence type="ECO:0000256" key="3">
    <source>
        <dbReference type="ARBA" id="ARBA00022833"/>
    </source>
</evidence>
<feature type="region of interest" description="Disordered" evidence="5">
    <location>
        <begin position="98"/>
        <end position="138"/>
    </location>
</feature>
<keyword evidence="1" id="KW-0479">Metal-binding</keyword>
<dbReference type="Proteomes" id="UP001600888">
    <property type="component" value="Unassembled WGS sequence"/>
</dbReference>
<dbReference type="PANTHER" id="PTHR13483:SF11">
    <property type="entry name" value="ZINC FINGER HIT DOMAIN-CONTAINING PROTEIN 3"/>
    <property type="match status" value="1"/>
</dbReference>
<evidence type="ECO:0000256" key="2">
    <source>
        <dbReference type="ARBA" id="ARBA00022771"/>
    </source>
</evidence>
<dbReference type="InterPro" id="IPR051639">
    <property type="entry name" value="BCD1"/>
</dbReference>
<gene>
    <name evidence="7" type="ORF">FJTKL_11103</name>
</gene>
<evidence type="ECO:0000313" key="8">
    <source>
        <dbReference type="Proteomes" id="UP001600888"/>
    </source>
</evidence>
<dbReference type="PROSITE" id="PS00028">
    <property type="entry name" value="ZINC_FINGER_C2H2_1"/>
    <property type="match status" value="1"/>
</dbReference>
<keyword evidence="3" id="KW-0862">Zinc</keyword>
<sequence>MSVDAQGPPNDRDGCAPPNDKSAEHEAAEHGEAQHDATTHDATTHDATTHDATTAEIEEVPPPKPQPKLCGICEKQEGKYKCPRCSISYCSVACFRPHKENHPPVDPEPAQAPSKPAQQDTNDDSRPNKRKAHPFNILDDSPELAQLFKRYPSLPTKLTNIHVATLPPEEEQPGRGSLPWNLQQAPGYQHKKPRWTHDLGLRRGKEALRKARTDPGEDGDAVREYCELVLHLLSKQEATGAVTDLVREQVIKQDVQLIEKLMEVESKWT</sequence>
<feature type="compositionally biased region" description="Basic and acidic residues" evidence="5">
    <location>
        <begin position="21"/>
        <end position="49"/>
    </location>
</feature>
<evidence type="ECO:0000256" key="5">
    <source>
        <dbReference type="SAM" id="MobiDB-lite"/>
    </source>
</evidence>
<comment type="caution">
    <text evidence="7">The sequence shown here is derived from an EMBL/GenBank/DDBJ whole genome shotgun (WGS) entry which is preliminary data.</text>
</comment>
<evidence type="ECO:0000259" key="6">
    <source>
        <dbReference type="PROSITE" id="PS51083"/>
    </source>
</evidence>
<dbReference type="PANTHER" id="PTHR13483">
    <property type="entry name" value="BOX C_D SNORNA PROTEIN 1-RELATED"/>
    <property type="match status" value="1"/>
</dbReference>
<dbReference type="Pfam" id="PF04438">
    <property type="entry name" value="zf-HIT"/>
    <property type="match status" value="1"/>
</dbReference>
<protein>
    <recommendedName>
        <fullName evidence="6">HIT-type domain-containing protein</fullName>
    </recommendedName>
</protein>
<keyword evidence="8" id="KW-1185">Reference proteome</keyword>
<evidence type="ECO:0000256" key="1">
    <source>
        <dbReference type="ARBA" id="ARBA00022723"/>
    </source>
</evidence>
<keyword evidence="2 4" id="KW-0863">Zinc-finger</keyword>
<reference evidence="7 8" key="1">
    <citation type="submission" date="2024-03" db="EMBL/GenBank/DDBJ databases">
        <title>A high-quality draft genome sequence of Diaporthe vaccinii, a causative agent of upright dieback and viscid rot disease in cranberry plants.</title>
        <authorList>
            <person name="Sarrasin M."/>
            <person name="Lang B.F."/>
            <person name="Burger G."/>
        </authorList>
    </citation>
    <scope>NUCLEOTIDE SEQUENCE [LARGE SCALE GENOMIC DNA]</scope>
    <source>
        <strain evidence="7 8">IS7</strain>
    </source>
</reference>
<evidence type="ECO:0000313" key="7">
    <source>
        <dbReference type="EMBL" id="KAL2282022.1"/>
    </source>
</evidence>
<proteinExistence type="predicted"/>
<accession>A0ABR4EHU8</accession>
<feature type="region of interest" description="Disordered" evidence="5">
    <location>
        <begin position="1"/>
        <end position="70"/>
    </location>
</feature>
<dbReference type="InterPro" id="IPR007529">
    <property type="entry name" value="Znf_HIT"/>
</dbReference>
<dbReference type="Gene3D" id="3.30.60.190">
    <property type="match status" value="1"/>
</dbReference>
<dbReference type="PROSITE" id="PS51083">
    <property type="entry name" value="ZF_HIT"/>
    <property type="match status" value="1"/>
</dbReference>
<dbReference type="EMBL" id="JBAWTH010000052">
    <property type="protein sequence ID" value="KAL2282022.1"/>
    <property type="molecule type" value="Genomic_DNA"/>
</dbReference>